<dbReference type="Pfam" id="PF11747">
    <property type="entry name" value="RebB"/>
    <property type="match status" value="1"/>
</dbReference>
<organism evidence="2 3">
    <name type="scientific">Skermanella stibiiresistens SB22</name>
    <dbReference type="NCBI Taxonomy" id="1385369"/>
    <lineage>
        <taxon>Bacteria</taxon>
        <taxon>Pseudomonadati</taxon>
        <taxon>Pseudomonadota</taxon>
        <taxon>Alphaproteobacteria</taxon>
        <taxon>Rhodospirillales</taxon>
        <taxon>Azospirillaceae</taxon>
        <taxon>Skermanella</taxon>
    </lineage>
</organism>
<dbReference type="InterPro" id="IPR021070">
    <property type="entry name" value="Killing_trait_RebB"/>
</dbReference>
<gene>
    <name evidence="2" type="ORF">N825_13005</name>
</gene>
<evidence type="ECO:0000256" key="1">
    <source>
        <dbReference type="SAM" id="MobiDB-lite"/>
    </source>
</evidence>
<sequence length="115" mass="12454">MPSAERPTNGMTDAVASTNVQVLGSGPAMAMASQYQTGAQAAGLAALNAVAAQHNQYMQHRVAMVREVTAVLPSRHRSRPRRQPHRRETVDNDVIQQLADVISALRKDDTDTCDC</sequence>
<evidence type="ECO:0000313" key="3">
    <source>
        <dbReference type="Proteomes" id="UP000019486"/>
    </source>
</evidence>
<comment type="caution">
    <text evidence="2">The sequence shown here is derived from an EMBL/GenBank/DDBJ whole genome shotgun (WGS) entry which is preliminary data.</text>
</comment>
<dbReference type="AlphaFoldDB" id="W9GX77"/>
<dbReference type="RefSeq" id="WP_037457066.1">
    <property type="nucleotide sequence ID" value="NZ_AVFL01000018.1"/>
</dbReference>
<proteinExistence type="predicted"/>
<keyword evidence="3" id="KW-1185">Reference proteome</keyword>
<protein>
    <submittedName>
        <fullName evidence="2">RebB like protein</fullName>
    </submittedName>
</protein>
<evidence type="ECO:0000313" key="2">
    <source>
        <dbReference type="EMBL" id="EWY38409.1"/>
    </source>
</evidence>
<feature type="region of interest" description="Disordered" evidence="1">
    <location>
        <begin position="73"/>
        <end position="94"/>
    </location>
</feature>
<feature type="compositionally biased region" description="Basic residues" evidence="1">
    <location>
        <begin position="74"/>
        <end position="85"/>
    </location>
</feature>
<dbReference type="EMBL" id="AVFL01000018">
    <property type="protein sequence ID" value="EWY38409.1"/>
    <property type="molecule type" value="Genomic_DNA"/>
</dbReference>
<accession>W9GX77</accession>
<dbReference type="Proteomes" id="UP000019486">
    <property type="component" value="Unassembled WGS sequence"/>
</dbReference>
<reference evidence="2 3" key="1">
    <citation type="submission" date="2013-08" db="EMBL/GenBank/DDBJ databases">
        <title>The genome sequence of Skermanella stibiiresistens.</title>
        <authorList>
            <person name="Zhu W."/>
            <person name="Wang G."/>
        </authorList>
    </citation>
    <scope>NUCLEOTIDE SEQUENCE [LARGE SCALE GENOMIC DNA]</scope>
    <source>
        <strain evidence="2 3">SB22</strain>
    </source>
</reference>
<name>W9GX77_9PROT</name>